<accession>A0AA40G3R6</accession>
<keyword evidence="2" id="KW-1185">Reference proteome</keyword>
<evidence type="ECO:0000313" key="1">
    <source>
        <dbReference type="EMBL" id="KAK1130397.1"/>
    </source>
</evidence>
<gene>
    <name evidence="1" type="ORF">K0M31_018529</name>
</gene>
<organism evidence="1 2">
    <name type="scientific">Melipona bicolor</name>
    <dbReference type="NCBI Taxonomy" id="60889"/>
    <lineage>
        <taxon>Eukaryota</taxon>
        <taxon>Metazoa</taxon>
        <taxon>Ecdysozoa</taxon>
        <taxon>Arthropoda</taxon>
        <taxon>Hexapoda</taxon>
        <taxon>Insecta</taxon>
        <taxon>Pterygota</taxon>
        <taxon>Neoptera</taxon>
        <taxon>Endopterygota</taxon>
        <taxon>Hymenoptera</taxon>
        <taxon>Apocrita</taxon>
        <taxon>Aculeata</taxon>
        <taxon>Apoidea</taxon>
        <taxon>Anthophila</taxon>
        <taxon>Apidae</taxon>
        <taxon>Melipona</taxon>
    </lineage>
</organism>
<proteinExistence type="predicted"/>
<evidence type="ECO:0000313" key="2">
    <source>
        <dbReference type="Proteomes" id="UP001177670"/>
    </source>
</evidence>
<protein>
    <submittedName>
        <fullName evidence="1">Uncharacterized protein</fullName>
    </submittedName>
</protein>
<name>A0AA40G3R6_9HYME</name>
<dbReference type="AlphaFoldDB" id="A0AA40G3R6"/>
<comment type="caution">
    <text evidence="1">The sequence shown here is derived from an EMBL/GenBank/DDBJ whole genome shotgun (WGS) entry which is preliminary data.</text>
</comment>
<sequence>MVEVSAVTKALTFNRCSILSKLCYLQISVKIEKRGADKFLDKQRLAREWIGVFGARIRRKRNSERWENEKEEKGRR</sequence>
<dbReference type="EMBL" id="JAHYIQ010000007">
    <property type="protein sequence ID" value="KAK1130397.1"/>
    <property type="molecule type" value="Genomic_DNA"/>
</dbReference>
<dbReference type="Proteomes" id="UP001177670">
    <property type="component" value="Unassembled WGS sequence"/>
</dbReference>
<reference evidence="1" key="1">
    <citation type="submission" date="2021-10" db="EMBL/GenBank/DDBJ databases">
        <title>Melipona bicolor Genome sequencing and assembly.</title>
        <authorList>
            <person name="Araujo N.S."/>
            <person name="Arias M.C."/>
        </authorList>
    </citation>
    <scope>NUCLEOTIDE SEQUENCE</scope>
    <source>
        <strain evidence="1">USP_2M_L1-L4_2017</strain>
        <tissue evidence="1">Whole body</tissue>
    </source>
</reference>